<dbReference type="InterPro" id="IPR001611">
    <property type="entry name" value="Leu-rich_rpt"/>
</dbReference>
<dbReference type="WBParaSite" id="MBELARI_LOCUS17455">
    <property type="protein sequence ID" value="MBELARI_LOCUS17455"/>
    <property type="gene ID" value="MBELARI_LOCUS17455"/>
</dbReference>
<dbReference type="Pfam" id="PF13306">
    <property type="entry name" value="LRR_5"/>
    <property type="match status" value="1"/>
</dbReference>
<dbReference type="PROSITE" id="PS51450">
    <property type="entry name" value="LRR"/>
    <property type="match status" value="2"/>
</dbReference>
<organism evidence="7 8">
    <name type="scientific">Mesorhabditis belari</name>
    <dbReference type="NCBI Taxonomy" id="2138241"/>
    <lineage>
        <taxon>Eukaryota</taxon>
        <taxon>Metazoa</taxon>
        <taxon>Ecdysozoa</taxon>
        <taxon>Nematoda</taxon>
        <taxon>Chromadorea</taxon>
        <taxon>Rhabditida</taxon>
        <taxon>Rhabditina</taxon>
        <taxon>Rhabditomorpha</taxon>
        <taxon>Rhabditoidea</taxon>
        <taxon>Rhabditidae</taxon>
        <taxon>Mesorhabditinae</taxon>
        <taxon>Mesorhabditis</taxon>
    </lineage>
</organism>
<keyword evidence="4" id="KW-0812">Transmembrane</keyword>
<sequence length="597" mass="67234">MILDIRCLFFVILLYFDTVYTRQCPFSIEPPCLCTSTKYEAISVTCDKATSLDHVLKALKDPKATINSLSIVNTPIEELPAFALDGIQVKRLFFRNNGMLAIHPDAFIGSLSETIEELEIRDNHLEHIPQLGLPSLENLKILTLANNFITKIEDNAFLSYLSRTKIVKLDLSSNNLTYLQPQALLGLESLKQLFLDKNGLTKIPTESLENVQTLEELSLSVNHIEIVEAKSLPLPGLKSLSLEVNQIRQIYGEAFESVPQLAYLYLGNNLFSIIDPTTFFYLKQLKMLSLSHNKDLTEIKVDSFQFLPLLIRLEMSDCSLITISPQAFHKMPKIQVLTLNRNQLINIPAATFSAFTELVSIDLSSNAINYVEDFAFSQLPTLGHLDLSGNRLETLPPHILYDSLHLGYAAKKRTLYLHNNPWRCDDNLQWLRKWLRENGDVQTSPTDSLYARCWTPANLSGLDIRQTDPVRSHMPPKSIAGEVMRKYPVNPPKTVNVPLDPNLMNPELPQISQANLLVIIMGIVFGVVAISLIVIITARYAKPSFSQKTNPNSAAPSINSAFSTTLSGSALFNSDAYRHRSATNANVFLNRPRYWWF</sequence>
<dbReference type="InterPro" id="IPR032675">
    <property type="entry name" value="LRR_dom_sf"/>
</dbReference>
<dbReference type="Proteomes" id="UP000887575">
    <property type="component" value="Unassembled WGS sequence"/>
</dbReference>
<dbReference type="SMART" id="SM00082">
    <property type="entry name" value="LRRCT"/>
    <property type="match status" value="1"/>
</dbReference>
<feature type="signal peptide" evidence="5">
    <location>
        <begin position="1"/>
        <end position="21"/>
    </location>
</feature>
<evidence type="ECO:0000256" key="3">
    <source>
        <dbReference type="ARBA" id="ARBA00022737"/>
    </source>
</evidence>
<dbReference type="AlphaFoldDB" id="A0AAF3ETI0"/>
<feature type="chain" id="PRO_5042197313" evidence="5">
    <location>
        <begin position="22"/>
        <end position="597"/>
    </location>
</feature>
<keyword evidence="4" id="KW-0472">Membrane</keyword>
<dbReference type="InterPro" id="IPR050333">
    <property type="entry name" value="SLRP"/>
</dbReference>
<dbReference type="PANTHER" id="PTHR45712:SF22">
    <property type="entry name" value="INSULIN-LIKE GROWTH FACTOR-BINDING PROTEIN COMPLEX ACID LABILE SUBUNIT"/>
    <property type="match status" value="1"/>
</dbReference>
<keyword evidence="7" id="KW-1185">Reference proteome</keyword>
<keyword evidence="1" id="KW-0433">Leucine-rich repeat</keyword>
<keyword evidence="4" id="KW-1133">Transmembrane helix</keyword>
<dbReference type="FunFam" id="3.80.10.10:FF:001360">
    <property type="entry name" value="Uncharacterized protein"/>
    <property type="match status" value="1"/>
</dbReference>
<evidence type="ECO:0000256" key="1">
    <source>
        <dbReference type="ARBA" id="ARBA00022614"/>
    </source>
</evidence>
<dbReference type="SMART" id="SM00365">
    <property type="entry name" value="LRR_SD22"/>
    <property type="match status" value="6"/>
</dbReference>
<name>A0AAF3ETI0_9BILA</name>
<proteinExistence type="predicted"/>
<dbReference type="PANTHER" id="PTHR45712">
    <property type="entry name" value="AGAP008170-PA"/>
    <property type="match status" value="1"/>
</dbReference>
<dbReference type="SUPFAM" id="SSF52058">
    <property type="entry name" value="L domain-like"/>
    <property type="match status" value="1"/>
</dbReference>
<evidence type="ECO:0000256" key="2">
    <source>
        <dbReference type="ARBA" id="ARBA00022729"/>
    </source>
</evidence>
<dbReference type="Pfam" id="PF13855">
    <property type="entry name" value="LRR_8"/>
    <property type="match status" value="2"/>
</dbReference>
<evidence type="ECO:0000259" key="6">
    <source>
        <dbReference type="SMART" id="SM00082"/>
    </source>
</evidence>
<dbReference type="InterPro" id="IPR000483">
    <property type="entry name" value="Cys-rich_flank_reg_C"/>
</dbReference>
<accession>A0AAF3ETI0</accession>
<reference evidence="8" key="1">
    <citation type="submission" date="2024-02" db="UniProtKB">
        <authorList>
            <consortium name="WormBaseParasite"/>
        </authorList>
    </citation>
    <scope>IDENTIFICATION</scope>
</reference>
<dbReference type="InterPro" id="IPR003591">
    <property type="entry name" value="Leu-rich_rpt_typical-subtyp"/>
</dbReference>
<keyword evidence="3" id="KW-0677">Repeat</keyword>
<keyword evidence="2 5" id="KW-0732">Signal</keyword>
<protein>
    <submittedName>
        <fullName evidence="8">LRRCT domain-containing protein</fullName>
    </submittedName>
</protein>
<evidence type="ECO:0000256" key="5">
    <source>
        <dbReference type="SAM" id="SignalP"/>
    </source>
</evidence>
<dbReference type="InterPro" id="IPR026906">
    <property type="entry name" value="LRR_5"/>
</dbReference>
<dbReference type="Gene3D" id="3.80.10.10">
    <property type="entry name" value="Ribonuclease Inhibitor"/>
    <property type="match status" value="2"/>
</dbReference>
<dbReference type="SMART" id="SM00369">
    <property type="entry name" value="LRR_TYP"/>
    <property type="match status" value="10"/>
</dbReference>
<feature type="domain" description="LRRCT" evidence="6">
    <location>
        <begin position="420"/>
        <end position="477"/>
    </location>
</feature>
<feature type="transmembrane region" description="Helical" evidence="4">
    <location>
        <begin position="516"/>
        <end position="538"/>
    </location>
</feature>
<evidence type="ECO:0000313" key="8">
    <source>
        <dbReference type="WBParaSite" id="MBELARI_LOCUS17455"/>
    </source>
</evidence>
<evidence type="ECO:0000313" key="7">
    <source>
        <dbReference type="Proteomes" id="UP000887575"/>
    </source>
</evidence>
<evidence type="ECO:0000256" key="4">
    <source>
        <dbReference type="SAM" id="Phobius"/>
    </source>
</evidence>